<feature type="binding site" evidence="7">
    <location>
        <position position="111"/>
    </location>
    <ligand>
        <name>Zn(2+)</name>
        <dbReference type="ChEBI" id="CHEBI:29105"/>
        <label>1</label>
    </ligand>
</feature>
<dbReference type="InterPro" id="IPR036866">
    <property type="entry name" value="RibonucZ/Hydroxyglut_hydro"/>
</dbReference>
<dbReference type="Proteomes" id="UP000267535">
    <property type="component" value="Unassembled WGS sequence"/>
</dbReference>
<dbReference type="Pfam" id="PF16123">
    <property type="entry name" value="HAGH_C"/>
    <property type="match status" value="1"/>
</dbReference>
<dbReference type="UniPathway" id="UPA00619">
    <property type="reaction ID" value="UER00676"/>
</dbReference>
<comment type="pathway">
    <text evidence="2 7">Secondary metabolite metabolism; methylglyoxal degradation; (R)-lactate from methylglyoxal: step 2/2.</text>
</comment>
<comment type="catalytic activity">
    <reaction evidence="1 7">
        <text>an S-(2-hydroxyacyl)glutathione + H2O = a 2-hydroxy carboxylate + glutathione + H(+)</text>
        <dbReference type="Rhea" id="RHEA:21864"/>
        <dbReference type="ChEBI" id="CHEBI:15377"/>
        <dbReference type="ChEBI" id="CHEBI:15378"/>
        <dbReference type="ChEBI" id="CHEBI:57925"/>
        <dbReference type="ChEBI" id="CHEBI:58896"/>
        <dbReference type="ChEBI" id="CHEBI:71261"/>
        <dbReference type="EC" id="3.1.2.6"/>
    </reaction>
</comment>
<feature type="binding site" evidence="7">
    <location>
        <position position="131"/>
    </location>
    <ligand>
        <name>Zn(2+)</name>
        <dbReference type="ChEBI" id="CHEBI:29105"/>
        <label>1</label>
    </ligand>
</feature>
<keyword evidence="5 7" id="KW-0378">Hydrolase</keyword>
<dbReference type="CDD" id="cd07723">
    <property type="entry name" value="hydroxyacylglutathione_hydrolase_MBL-fold"/>
    <property type="match status" value="1"/>
</dbReference>
<dbReference type="GO" id="GO:0019243">
    <property type="term" value="P:methylglyoxal catabolic process to D-lactate via S-lactoyl-glutathione"/>
    <property type="evidence" value="ECO:0007669"/>
    <property type="project" value="UniProtKB-UniRule"/>
</dbReference>
<dbReference type="GO" id="GO:0004416">
    <property type="term" value="F:hydroxyacylglutathione hydrolase activity"/>
    <property type="evidence" value="ECO:0007669"/>
    <property type="project" value="UniProtKB-UniRule"/>
</dbReference>
<dbReference type="NCBIfam" id="TIGR03413">
    <property type="entry name" value="GSH_gloB"/>
    <property type="match status" value="1"/>
</dbReference>
<keyword evidence="10" id="KW-1185">Reference proteome</keyword>
<feature type="binding site" evidence="7">
    <location>
        <position position="59"/>
    </location>
    <ligand>
        <name>Zn(2+)</name>
        <dbReference type="ChEBI" id="CHEBI:29105"/>
        <label>2</label>
    </ligand>
</feature>
<name>A0A3P1SUC0_9GAMM</name>
<feature type="binding site" evidence="7">
    <location>
        <position position="131"/>
    </location>
    <ligand>
        <name>Zn(2+)</name>
        <dbReference type="ChEBI" id="CHEBI:29105"/>
        <label>2</label>
    </ligand>
</feature>
<accession>A0A3P1SUC0</accession>
<comment type="cofactor">
    <cofactor evidence="7">
        <name>Zn(2+)</name>
        <dbReference type="ChEBI" id="CHEBI:29105"/>
    </cofactor>
    <text evidence="7">Binds 2 Zn(2+) ions per subunit.</text>
</comment>
<gene>
    <name evidence="7 9" type="primary">gloB</name>
    <name evidence="9" type="ORF">EHS89_06020</name>
</gene>
<proteinExistence type="inferred from homology"/>
<evidence type="ECO:0000256" key="5">
    <source>
        <dbReference type="ARBA" id="ARBA00022801"/>
    </source>
</evidence>
<evidence type="ECO:0000313" key="9">
    <source>
        <dbReference type="EMBL" id="RRD00638.1"/>
    </source>
</evidence>
<protein>
    <recommendedName>
        <fullName evidence="7">Hydroxyacylglutathione hydrolase</fullName>
        <ecNumber evidence="7">3.1.2.6</ecNumber>
    </recommendedName>
    <alternativeName>
        <fullName evidence="7">Glyoxalase II</fullName>
        <shortName evidence="7">Glx II</shortName>
    </alternativeName>
</protein>
<keyword evidence="6 7" id="KW-0862">Zinc</keyword>
<reference evidence="9 10" key="1">
    <citation type="submission" date="2018-11" db="EMBL/GenBank/DDBJ databases">
        <title>The draft genome sequence of Amphritea balenae JAMM 1525T.</title>
        <authorList>
            <person name="Fang Z."/>
            <person name="Zhang Y."/>
            <person name="Han X."/>
        </authorList>
    </citation>
    <scope>NUCLEOTIDE SEQUENCE [LARGE SCALE GENOMIC DNA]</scope>
    <source>
        <strain evidence="9 10">JAMM 1525</strain>
    </source>
</reference>
<dbReference type="AlphaFoldDB" id="A0A3P1SUC0"/>
<evidence type="ECO:0000256" key="4">
    <source>
        <dbReference type="ARBA" id="ARBA00022723"/>
    </source>
</evidence>
<keyword evidence="4 7" id="KW-0479">Metal-binding</keyword>
<dbReference type="OrthoDB" id="9802248at2"/>
<evidence type="ECO:0000256" key="3">
    <source>
        <dbReference type="ARBA" id="ARBA00006759"/>
    </source>
</evidence>
<feature type="binding site" evidence="7">
    <location>
        <position position="169"/>
    </location>
    <ligand>
        <name>Zn(2+)</name>
        <dbReference type="ChEBI" id="CHEBI:29105"/>
        <label>2</label>
    </ligand>
</feature>
<dbReference type="HAMAP" id="MF_01374">
    <property type="entry name" value="Glyoxalase_2"/>
    <property type="match status" value="1"/>
</dbReference>
<dbReference type="PANTHER" id="PTHR43705">
    <property type="entry name" value="HYDROXYACYLGLUTATHIONE HYDROLASE"/>
    <property type="match status" value="1"/>
</dbReference>
<dbReference type="PIRSF" id="PIRSF005457">
    <property type="entry name" value="Glx"/>
    <property type="match status" value="1"/>
</dbReference>
<evidence type="ECO:0000256" key="7">
    <source>
        <dbReference type="HAMAP-Rule" id="MF_01374"/>
    </source>
</evidence>
<feature type="binding site" evidence="7">
    <location>
        <position position="60"/>
    </location>
    <ligand>
        <name>Zn(2+)</name>
        <dbReference type="ChEBI" id="CHEBI:29105"/>
        <label>2</label>
    </ligand>
</feature>
<dbReference type="InterPro" id="IPR032282">
    <property type="entry name" value="HAGH_C"/>
</dbReference>
<dbReference type="InterPro" id="IPR050110">
    <property type="entry name" value="Glyoxalase_II_hydrolase"/>
</dbReference>
<feature type="binding site" evidence="7">
    <location>
        <position position="57"/>
    </location>
    <ligand>
        <name>Zn(2+)</name>
        <dbReference type="ChEBI" id="CHEBI:29105"/>
        <label>1</label>
    </ligand>
</feature>
<dbReference type="InterPro" id="IPR001279">
    <property type="entry name" value="Metallo-B-lactamas"/>
</dbReference>
<dbReference type="Gene3D" id="3.60.15.10">
    <property type="entry name" value="Ribonuclease Z/Hydroxyacylglutathione hydrolase-like"/>
    <property type="match status" value="1"/>
</dbReference>
<sequence>MFKVTPIPAFNDNYIWALSVPGKQQIVVIDPGSEDEVNQYLTQNQLDLTAILITHHHNDHTGGVEQLKKQHNCSVYGPANSPFKAIENRLQDGDQIELLGQQLEVREVPGHTLDHISYYLSGQQPQVFCGDTLFLAGCGRLFEGTAEQMHQAMEYFNHLPDSTEIYCTHEYSLANLQFAAAVEPDNLAISDAQDRCTGLRERNLPTLPTSIATEKQINPFLRYSSASVKAAAEDFTGKPLGNESDIFAAIREWKNQF</sequence>
<dbReference type="GO" id="GO:0046872">
    <property type="term" value="F:metal ion binding"/>
    <property type="evidence" value="ECO:0007669"/>
    <property type="project" value="UniProtKB-KW"/>
</dbReference>
<dbReference type="InterPro" id="IPR035680">
    <property type="entry name" value="Clx_II_MBL"/>
</dbReference>
<organism evidence="9 10">
    <name type="scientific">Amphritea balenae</name>
    <dbReference type="NCBI Taxonomy" id="452629"/>
    <lineage>
        <taxon>Bacteria</taxon>
        <taxon>Pseudomonadati</taxon>
        <taxon>Pseudomonadota</taxon>
        <taxon>Gammaproteobacteria</taxon>
        <taxon>Oceanospirillales</taxon>
        <taxon>Oceanospirillaceae</taxon>
        <taxon>Amphritea</taxon>
    </lineage>
</organism>
<dbReference type="InterPro" id="IPR017782">
    <property type="entry name" value="Hydroxyacylglutathione_Hdrlase"/>
</dbReference>
<comment type="caution">
    <text evidence="9">The sequence shown here is derived from an EMBL/GenBank/DDBJ whole genome shotgun (WGS) entry which is preliminary data.</text>
</comment>
<dbReference type="Pfam" id="PF00753">
    <property type="entry name" value="Lactamase_B"/>
    <property type="match status" value="1"/>
</dbReference>
<evidence type="ECO:0000256" key="1">
    <source>
        <dbReference type="ARBA" id="ARBA00001623"/>
    </source>
</evidence>
<dbReference type="RefSeq" id="WP_124925220.1">
    <property type="nucleotide sequence ID" value="NZ_BMOH01000003.1"/>
</dbReference>
<feature type="domain" description="Metallo-beta-lactamase" evidence="8">
    <location>
        <begin position="12"/>
        <end position="169"/>
    </location>
</feature>
<feature type="binding site" evidence="7">
    <location>
        <position position="55"/>
    </location>
    <ligand>
        <name>Zn(2+)</name>
        <dbReference type="ChEBI" id="CHEBI:29105"/>
        <label>1</label>
    </ligand>
</feature>
<comment type="similarity">
    <text evidence="3 7">Belongs to the metallo-beta-lactamase superfamily. Glyoxalase II family.</text>
</comment>
<evidence type="ECO:0000313" key="10">
    <source>
        <dbReference type="Proteomes" id="UP000267535"/>
    </source>
</evidence>
<dbReference type="SMART" id="SM00849">
    <property type="entry name" value="Lactamase_B"/>
    <property type="match status" value="1"/>
</dbReference>
<dbReference type="PANTHER" id="PTHR43705:SF1">
    <property type="entry name" value="HYDROXYACYLGLUTATHIONE HYDROLASE GLOB"/>
    <property type="match status" value="1"/>
</dbReference>
<comment type="subunit">
    <text evidence="7">Monomer.</text>
</comment>
<dbReference type="EMBL" id="RQXV01000002">
    <property type="protein sequence ID" value="RRD00638.1"/>
    <property type="molecule type" value="Genomic_DNA"/>
</dbReference>
<evidence type="ECO:0000256" key="6">
    <source>
        <dbReference type="ARBA" id="ARBA00022833"/>
    </source>
</evidence>
<dbReference type="EC" id="3.1.2.6" evidence="7"/>
<evidence type="ECO:0000259" key="8">
    <source>
        <dbReference type="SMART" id="SM00849"/>
    </source>
</evidence>
<comment type="function">
    <text evidence="7">Thiolesterase that catalyzes the hydrolysis of S-D-lactoyl-glutathione to form glutathione and D-lactic acid.</text>
</comment>
<dbReference type="SUPFAM" id="SSF56281">
    <property type="entry name" value="Metallo-hydrolase/oxidoreductase"/>
    <property type="match status" value="1"/>
</dbReference>
<evidence type="ECO:0000256" key="2">
    <source>
        <dbReference type="ARBA" id="ARBA00004963"/>
    </source>
</evidence>